<evidence type="ECO:0000313" key="8">
    <source>
        <dbReference type="EMBL" id="SUD60421.1"/>
    </source>
</evidence>
<protein>
    <submittedName>
        <fullName evidence="7">Xanthine dehydrogenase accessory factor</fullName>
    </submittedName>
    <submittedName>
        <fullName evidence="3">XdhC family protein</fullName>
    </submittedName>
</protein>
<dbReference type="EMBL" id="QASO01000076">
    <property type="protein sequence ID" value="PTU78651.1"/>
    <property type="molecule type" value="Genomic_DNA"/>
</dbReference>
<reference evidence="6 12" key="3">
    <citation type="submission" date="2018-10" db="EMBL/GenBank/DDBJ databases">
        <title>Transmission dynamics of multidrug resistant bacteria on intensive care unit surfaces.</title>
        <authorList>
            <person name="D'Souza A.W."/>
            <person name="Potter R.F."/>
            <person name="Wallace M."/>
            <person name="Shupe A."/>
            <person name="Patel S."/>
            <person name="Sun S."/>
            <person name="Gul D."/>
            <person name="Kwon J.H."/>
            <person name="Andleeb S."/>
            <person name="Burnham C.-A.D."/>
            <person name="Dantas G."/>
        </authorList>
    </citation>
    <scope>NUCLEOTIDE SEQUENCE [LARGE SCALE GENOMIC DNA]</scope>
    <source>
        <strain evidence="6 12">PO_271</strain>
    </source>
</reference>
<evidence type="ECO:0000313" key="10">
    <source>
        <dbReference type="Proteomes" id="UP000254084"/>
    </source>
</evidence>
<dbReference type="Proteomes" id="UP000272833">
    <property type="component" value="Unassembled WGS sequence"/>
</dbReference>
<dbReference type="Gene3D" id="3.40.50.720">
    <property type="entry name" value="NAD(P)-binding Rossmann-like Domain"/>
    <property type="match status" value="1"/>
</dbReference>
<dbReference type="EMBL" id="JAOCJE010000001">
    <property type="protein sequence ID" value="MDH1341159.1"/>
    <property type="molecule type" value="Genomic_DNA"/>
</dbReference>
<accession>A0A379JXF2</accession>
<sequence>MRHLDLQVVSQALDWARAGRALWFCTVLSTYGSAPRAPGAMLVACAAGEHVGSLSGGCVEEEFLASLARGELREPAQIVRYGDSAEESRRLRLPCGGVLVVLVEHRAPSAEWLEHLQALQAALLGQNRLVRHVDLGSGALRLDPDASQGSERVHIVDERVRIHVGPVLRLILAGLSPVAEACAAFACAIGCEVIACDPREEVGHIVLDGVEMQRVLPSLFIAAGGCHAATAVVALTHDPRIDDLALMEAVRTPAFYIGAMGSQATSAKRAERLKRVGGLSDEQITRLHMPIGLDLGSKAPAEIALAVMADVLRVYHGKARHAL</sequence>
<evidence type="ECO:0000313" key="12">
    <source>
        <dbReference type="Proteomes" id="UP000272833"/>
    </source>
</evidence>
<name>A0A061D226_ECTOL</name>
<dbReference type="PANTHER" id="PTHR30388">
    <property type="entry name" value="ALDEHYDE OXIDOREDUCTASE MOLYBDENUM COFACTOR ASSEMBLY PROTEIN"/>
    <property type="match status" value="1"/>
</dbReference>
<evidence type="ECO:0000313" key="6">
    <source>
        <dbReference type="EMBL" id="RRW26646.1"/>
    </source>
</evidence>
<evidence type="ECO:0000313" key="3">
    <source>
        <dbReference type="EMBL" id="MDH0569257.1"/>
    </source>
</evidence>
<proteinExistence type="predicted"/>
<dbReference type="EMBL" id="JAOEET010000069">
    <property type="protein sequence ID" value="MDH0569257.1"/>
    <property type="molecule type" value="Genomic_DNA"/>
</dbReference>
<reference evidence="5 9" key="1">
    <citation type="submission" date="2018-04" db="EMBL/GenBank/DDBJ databases">
        <title>Pseudomonas sp. nov., isolated from mangrove soil.</title>
        <authorList>
            <person name="Chen C."/>
        </authorList>
    </citation>
    <scope>NUCLEOTIDE SEQUENCE [LARGE SCALE GENOMIC DNA]</scope>
    <source>
        <strain evidence="5 9">JCM 14246</strain>
    </source>
</reference>
<dbReference type="InterPro" id="IPR003777">
    <property type="entry name" value="XdhC_CoxI"/>
</dbReference>
<dbReference type="Proteomes" id="UP000254084">
    <property type="component" value="Unassembled WGS sequence"/>
</dbReference>
<accession>A0A2T5PLL5</accession>
<dbReference type="InterPro" id="IPR052698">
    <property type="entry name" value="MoCofactor_Util/Proc"/>
</dbReference>
<feature type="domain" description="XdhC- CoxI" evidence="1">
    <location>
        <begin position="15"/>
        <end position="82"/>
    </location>
</feature>
<evidence type="ECO:0000259" key="2">
    <source>
        <dbReference type="Pfam" id="PF13478"/>
    </source>
</evidence>
<dbReference type="InterPro" id="IPR027051">
    <property type="entry name" value="XdhC_Rossmann_dom"/>
</dbReference>
<dbReference type="Proteomes" id="UP001159292">
    <property type="component" value="Unassembled WGS sequence"/>
</dbReference>
<dbReference type="EMBL" id="RHRS01000106">
    <property type="protein sequence ID" value="RRW26646.1"/>
    <property type="molecule type" value="Genomic_DNA"/>
</dbReference>
<reference evidence="10 11" key="2">
    <citation type="submission" date="2018-06" db="EMBL/GenBank/DDBJ databases">
        <authorList>
            <consortium name="Pathogen Informatics"/>
            <person name="Doyle S."/>
        </authorList>
    </citation>
    <scope>NUCLEOTIDE SEQUENCE [LARGE SCALE GENOMIC DNA]</scope>
    <source>
        <strain evidence="7 11">NCTC10692</strain>
        <strain evidence="8 10">NCTC10860</strain>
    </source>
</reference>
<dbReference type="Pfam" id="PF02625">
    <property type="entry name" value="XdhC_CoxI"/>
    <property type="match status" value="1"/>
</dbReference>
<dbReference type="EMBL" id="UGUW01000004">
    <property type="protein sequence ID" value="SUD60421.1"/>
    <property type="molecule type" value="Genomic_DNA"/>
</dbReference>
<evidence type="ECO:0000313" key="5">
    <source>
        <dbReference type="EMBL" id="PTU78651.1"/>
    </source>
</evidence>
<evidence type="ECO:0000313" key="4">
    <source>
        <dbReference type="EMBL" id="MDH1341159.1"/>
    </source>
</evidence>
<dbReference type="PANTHER" id="PTHR30388:SF4">
    <property type="entry name" value="MOLYBDENUM COFACTOR INSERTION CHAPERONE PAOD"/>
    <property type="match status" value="1"/>
</dbReference>
<feature type="domain" description="XdhC Rossmann" evidence="2">
    <location>
        <begin position="170"/>
        <end position="311"/>
    </location>
</feature>
<dbReference type="Proteomes" id="UP001161697">
    <property type="component" value="Unassembled WGS sequence"/>
</dbReference>
<dbReference type="RefSeq" id="WP_003461270.1">
    <property type="nucleotide sequence ID" value="NZ_CAURUH010000240.1"/>
</dbReference>
<keyword evidence="9" id="KW-1185">Reference proteome</keyword>
<evidence type="ECO:0000313" key="7">
    <source>
        <dbReference type="EMBL" id="SUD53218.1"/>
    </source>
</evidence>
<organism evidence="7 11">
    <name type="scientific">Ectopseudomonas oleovorans</name>
    <name type="common">Pseudomonas oleovorans</name>
    <dbReference type="NCBI Taxonomy" id="301"/>
    <lineage>
        <taxon>Bacteria</taxon>
        <taxon>Pseudomonadati</taxon>
        <taxon>Pseudomonadota</taxon>
        <taxon>Gammaproteobacteria</taxon>
        <taxon>Pseudomonadales</taxon>
        <taxon>Pseudomonadaceae</taxon>
        <taxon>Ectopseudomonas</taxon>
    </lineage>
</organism>
<dbReference type="AlphaFoldDB" id="A0A061D226"/>
<evidence type="ECO:0000259" key="1">
    <source>
        <dbReference type="Pfam" id="PF02625"/>
    </source>
</evidence>
<gene>
    <name evidence="5" type="ORF">DBO86_13060</name>
    <name evidence="6" type="ORF">EGJ44_22035</name>
    <name evidence="4" type="ORF">N5J11_18520</name>
    <name evidence="3" type="ORF">N7671_19085</name>
    <name evidence="7" type="ORF">NCTC10692_03733</name>
    <name evidence="8" type="ORF">NCTC10860_02761</name>
</gene>
<dbReference type="Proteomes" id="UP000255303">
    <property type="component" value="Unassembled WGS sequence"/>
</dbReference>
<evidence type="ECO:0000313" key="9">
    <source>
        <dbReference type="Proteomes" id="UP000244052"/>
    </source>
</evidence>
<evidence type="ECO:0000313" key="11">
    <source>
        <dbReference type="Proteomes" id="UP000255303"/>
    </source>
</evidence>
<reference evidence="3" key="4">
    <citation type="submission" date="2022-09" db="EMBL/GenBank/DDBJ databases">
        <title>Intensive care unit water sources are persistently colonized with multi-drug resistant bacteria and are the site of extensive horizontal gene transfer of antibiotic resistance genes.</title>
        <authorList>
            <person name="Diorio-Toth L."/>
        </authorList>
    </citation>
    <scope>NUCLEOTIDE SEQUENCE</scope>
    <source>
        <strain evidence="4">GD03704</strain>
        <strain evidence="3">GD04000</strain>
    </source>
</reference>
<dbReference type="EMBL" id="UGUV01000002">
    <property type="protein sequence ID" value="SUD53218.1"/>
    <property type="molecule type" value="Genomic_DNA"/>
</dbReference>
<dbReference type="Pfam" id="PF13478">
    <property type="entry name" value="XdhC_C"/>
    <property type="match status" value="1"/>
</dbReference>
<accession>A0A061D226</accession>
<dbReference type="Proteomes" id="UP000244052">
    <property type="component" value="Unassembled WGS sequence"/>
</dbReference>